<keyword evidence="1" id="KW-0812">Transmembrane</keyword>
<evidence type="ECO:0000256" key="1">
    <source>
        <dbReference type="SAM" id="Phobius"/>
    </source>
</evidence>
<keyword evidence="1" id="KW-1133">Transmembrane helix</keyword>
<feature type="transmembrane region" description="Helical" evidence="1">
    <location>
        <begin position="152"/>
        <end position="174"/>
    </location>
</feature>
<name>A0A7M2SCH7_9ACTN</name>
<dbReference type="Proteomes" id="UP000594205">
    <property type="component" value="Chromosome"/>
</dbReference>
<organism evidence="2 3">
    <name type="scientific">Streptomyces ferrugineus</name>
    <dbReference type="NCBI Taxonomy" id="1413221"/>
    <lineage>
        <taxon>Bacteria</taxon>
        <taxon>Bacillati</taxon>
        <taxon>Actinomycetota</taxon>
        <taxon>Actinomycetes</taxon>
        <taxon>Kitasatosporales</taxon>
        <taxon>Streptomycetaceae</taxon>
        <taxon>Streptomyces</taxon>
    </lineage>
</organism>
<dbReference type="KEGG" id="sfeu:IM697_28065"/>
<dbReference type="PANTHER" id="PTHR42305">
    <property type="entry name" value="MEMBRANE PROTEIN RV1733C-RELATED"/>
    <property type="match status" value="1"/>
</dbReference>
<dbReference type="PANTHER" id="PTHR42305:SF1">
    <property type="entry name" value="MEMBRANE PROTEIN RV1733C-RELATED"/>
    <property type="match status" value="1"/>
</dbReference>
<evidence type="ECO:0000313" key="3">
    <source>
        <dbReference type="Proteomes" id="UP000594205"/>
    </source>
</evidence>
<proteinExistence type="predicted"/>
<reference evidence="2 3" key="1">
    <citation type="submission" date="2020-10" db="EMBL/GenBank/DDBJ databases">
        <title>Streptomyces ferrugineus complate genome analysis.</title>
        <authorList>
            <person name="Anwar N."/>
        </authorList>
    </citation>
    <scope>NUCLEOTIDE SEQUENCE [LARGE SCALE GENOMIC DNA]</scope>
    <source>
        <strain evidence="2 3">CCTCC AA2014009</strain>
    </source>
</reference>
<feature type="transmembrane region" description="Helical" evidence="1">
    <location>
        <begin position="32"/>
        <end position="52"/>
    </location>
</feature>
<dbReference type="InterPro" id="IPR039708">
    <property type="entry name" value="MT1774/Rv1733c-like"/>
</dbReference>
<sequence length="203" mass="21910">MAEERRTPPRTRPPRLGLWRWRRNPLRRRSDVVEAWIVLVGWTVALIGGLLAGQAVAASVDHTLAARRAEAHPVSAVLTQDASADSSLAAVETGDDRVWVKVRWTAADGSAHTGRAKADPGTTAGSAVPVWTDRTGALVAEPASATQARLQAALAGVLATAGAGAGALTCTWLVRGRLVRRRMAEWAEEWERVGPRWRKRMFG</sequence>
<keyword evidence="3" id="KW-1185">Reference proteome</keyword>
<gene>
    <name evidence="2" type="ORF">IM697_28065</name>
</gene>
<dbReference type="EMBL" id="CP063373">
    <property type="protein sequence ID" value="QOV34016.1"/>
    <property type="molecule type" value="Genomic_DNA"/>
</dbReference>
<evidence type="ECO:0000313" key="2">
    <source>
        <dbReference type="EMBL" id="QOV34016.1"/>
    </source>
</evidence>
<protein>
    <submittedName>
        <fullName evidence="2">Uncharacterized protein</fullName>
    </submittedName>
</protein>
<accession>A0A7M2SCH7</accession>
<keyword evidence="1" id="KW-0472">Membrane</keyword>
<dbReference type="AlphaFoldDB" id="A0A7M2SCH7"/>
<dbReference type="RefSeq" id="WP_194038890.1">
    <property type="nucleotide sequence ID" value="NZ_CP063373.1"/>
</dbReference>